<dbReference type="Proteomes" id="UP000032247">
    <property type="component" value="Unassembled WGS sequence"/>
</dbReference>
<keyword evidence="4 7" id="KW-0812">Transmembrane</keyword>
<keyword evidence="2 7" id="KW-0813">Transport</keyword>
<dbReference type="PANTHER" id="PTHR43744:SF2">
    <property type="entry name" value="ARABINOOLIGOSACCHARIDES TRANSPORT SYSTEM PERMEASE PROTEIN ARAQ"/>
    <property type="match status" value="1"/>
</dbReference>
<comment type="caution">
    <text evidence="9">The sequence shown here is derived from an EMBL/GenBank/DDBJ whole genome shotgun (WGS) entry which is preliminary data.</text>
</comment>
<evidence type="ECO:0000256" key="2">
    <source>
        <dbReference type="ARBA" id="ARBA00022448"/>
    </source>
</evidence>
<feature type="transmembrane region" description="Helical" evidence="7">
    <location>
        <begin position="187"/>
        <end position="209"/>
    </location>
</feature>
<protein>
    <submittedName>
        <fullName evidence="9">Integral membrane protein</fullName>
    </submittedName>
</protein>
<reference evidence="9 10" key="1">
    <citation type="submission" date="2014-12" db="EMBL/GenBank/DDBJ databases">
        <title>Comparative genome analysis of Bacillus coagulans HM-08, Clostridium butyricum HM-68, Bacillus subtilis HM-66 and Bacillus licheniformis BL-09.</title>
        <authorList>
            <person name="Zhang H."/>
        </authorList>
    </citation>
    <scope>NUCLEOTIDE SEQUENCE [LARGE SCALE GENOMIC DNA]</scope>
    <source>
        <strain evidence="9 10">HM-66</strain>
    </source>
</reference>
<evidence type="ECO:0000256" key="7">
    <source>
        <dbReference type="RuleBase" id="RU363032"/>
    </source>
</evidence>
<dbReference type="GO" id="GO:0005886">
    <property type="term" value="C:plasma membrane"/>
    <property type="evidence" value="ECO:0007669"/>
    <property type="project" value="UniProtKB-SubCell"/>
</dbReference>
<gene>
    <name evidence="9" type="ORF">SC09_Contig17orf00511</name>
</gene>
<proteinExistence type="inferred from homology"/>
<dbReference type="SUPFAM" id="SSF161098">
    <property type="entry name" value="MetI-like"/>
    <property type="match status" value="1"/>
</dbReference>
<dbReference type="STRING" id="483913.AN935_14375"/>
<feature type="domain" description="ABC transmembrane type-1" evidence="8">
    <location>
        <begin position="77"/>
        <end position="266"/>
    </location>
</feature>
<dbReference type="GO" id="GO:0055085">
    <property type="term" value="P:transmembrane transport"/>
    <property type="evidence" value="ECO:0007669"/>
    <property type="project" value="InterPro"/>
</dbReference>
<feature type="transmembrane region" description="Helical" evidence="7">
    <location>
        <begin position="12"/>
        <end position="36"/>
    </location>
</feature>
<dbReference type="InterPro" id="IPR000515">
    <property type="entry name" value="MetI-like"/>
</dbReference>
<dbReference type="PROSITE" id="PS50928">
    <property type="entry name" value="ABC_TM1"/>
    <property type="match status" value="1"/>
</dbReference>
<organism evidence="9 10">
    <name type="scientific">Bacillus subtilis</name>
    <dbReference type="NCBI Taxonomy" id="1423"/>
    <lineage>
        <taxon>Bacteria</taxon>
        <taxon>Bacillati</taxon>
        <taxon>Bacillota</taxon>
        <taxon>Bacilli</taxon>
        <taxon>Bacillales</taxon>
        <taxon>Bacillaceae</taxon>
        <taxon>Bacillus</taxon>
    </lineage>
</organism>
<dbReference type="RefSeq" id="WP_043857022.1">
    <property type="nucleotide sequence ID" value="NZ_JAJHUI010000007.1"/>
</dbReference>
<dbReference type="PATRIC" id="fig|1423.173.peg.418"/>
<dbReference type="Gene3D" id="1.10.3720.10">
    <property type="entry name" value="MetI-like"/>
    <property type="match status" value="1"/>
</dbReference>
<evidence type="ECO:0000259" key="8">
    <source>
        <dbReference type="PROSITE" id="PS50928"/>
    </source>
</evidence>
<evidence type="ECO:0000256" key="3">
    <source>
        <dbReference type="ARBA" id="ARBA00022475"/>
    </source>
</evidence>
<feature type="transmembrane region" description="Helical" evidence="7">
    <location>
        <begin position="112"/>
        <end position="133"/>
    </location>
</feature>
<name>A0A0D1L4N3_BACIU</name>
<accession>A0A0D1L4N3</accession>
<dbReference type="EMBL" id="JXBC01000001">
    <property type="protein sequence ID" value="KIU13297.1"/>
    <property type="molecule type" value="Genomic_DNA"/>
</dbReference>
<feature type="transmembrane region" description="Helical" evidence="7">
    <location>
        <begin position="247"/>
        <end position="266"/>
    </location>
</feature>
<feature type="transmembrane region" description="Helical" evidence="7">
    <location>
        <begin position="76"/>
        <end position="100"/>
    </location>
</feature>
<keyword evidence="5 7" id="KW-1133">Transmembrane helix</keyword>
<feature type="transmembrane region" description="Helical" evidence="7">
    <location>
        <begin position="145"/>
        <end position="166"/>
    </location>
</feature>
<evidence type="ECO:0000313" key="9">
    <source>
        <dbReference type="EMBL" id="KIU13297.1"/>
    </source>
</evidence>
<evidence type="ECO:0000256" key="5">
    <source>
        <dbReference type="ARBA" id="ARBA00022989"/>
    </source>
</evidence>
<dbReference type="InterPro" id="IPR035906">
    <property type="entry name" value="MetI-like_sf"/>
</dbReference>
<evidence type="ECO:0000256" key="6">
    <source>
        <dbReference type="ARBA" id="ARBA00023136"/>
    </source>
</evidence>
<dbReference type="AlphaFoldDB" id="A0A0D1L4N3"/>
<evidence type="ECO:0000256" key="4">
    <source>
        <dbReference type="ARBA" id="ARBA00022692"/>
    </source>
</evidence>
<keyword evidence="6 7" id="KW-0472">Membrane</keyword>
<keyword evidence="3" id="KW-1003">Cell membrane</keyword>
<dbReference type="PANTHER" id="PTHR43744">
    <property type="entry name" value="ABC TRANSPORTER PERMEASE PROTEIN MG189-RELATED-RELATED"/>
    <property type="match status" value="1"/>
</dbReference>
<comment type="subcellular location">
    <subcellularLocation>
        <location evidence="1 7">Cell membrane</location>
        <topology evidence="1 7">Multi-pass membrane protein</topology>
    </subcellularLocation>
</comment>
<dbReference type="Pfam" id="PF00528">
    <property type="entry name" value="BPD_transp_1"/>
    <property type="match status" value="1"/>
</dbReference>
<dbReference type="CDD" id="cd06261">
    <property type="entry name" value="TM_PBP2"/>
    <property type="match status" value="1"/>
</dbReference>
<comment type="similarity">
    <text evidence="7">Belongs to the binding-protein-dependent transport system permease family.</text>
</comment>
<evidence type="ECO:0000256" key="1">
    <source>
        <dbReference type="ARBA" id="ARBA00004651"/>
    </source>
</evidence>
<sequence>MLRHSPQFSVYRIALTLFFMMLSLLYLFPIFCLLLGSLKPSSELLRVGLNLEIDPKVMSFDNYTFLFNGGSIYFKWFFNSLVLGLFTTVLTLFFSSMIGYGLAVYDFKGRNIIFVLVLIIMMVPLEVMMLPLFKLTVGLHLIDSYTGVILPFIVSPVAVFFFRQYALGLPRDLLDSARMDGCTEFGIFFRIMAPLMKPAFGAMIILQSLNSWNNFLWPLIVLRSKEMFTLPIGLSSLLSPYGNNYDMLISGSVFAILPVIIIFLFFQKYFISGLTVGGVKG</sequence>
<evidence type="ECO:0000313" key="10">
    <source>
        <dbReference type="Proteomes" id="UP000032247"/>
    </source>
</evidence>